<feature type="compositionally biased region" description="Low complexity" evidence="1">
    <location>
        <begin position="319"/>
        <end position="329"/>
    </location>
</feature>
<accession>A0A6G0XBM8</accession>
<feature type="compositionally biased region" description="Low complexity" evidence="1">
    <location>
        <begin position="566"/>
        <end position="583"/>
    </location>
</feature>
<feature type="compositionally biased region" description="Basic and acidic residues" evidence="1">
    <location>
        <begin position="588"/>
        <end position="598"/>
    </location>
</feature>
<feature type="region of interest" description="Disordered" evidence="1">
    <location>
        <begin position="312"/>
        <end position="360"/>
    </location>
</feature>
<dbReference type="InterPro" id="IPR011992">
    <property type="entry name" value="EF-hand-dom_pair"/>
</dbReference>
<feature type="region of interest" description="Disordered" evidence="1">
    <location>
        <begin position="510"/>
        <end position="598"/>
    </location>
</feature>
<dbReference type="Proteomes" id="UP000481153">
    <property type="component" value="Unassembled WGS sequence"/>
</dbReference>
<evidence type="ECO:0000256" key="1">
    <source>
        <dbReference type="SAM" id="MobiDB-lite"/>
    </source>
</evidence>
<dbReference type="VEuPathDB" id="FungiDB:AeMF1_011193"/>
<protein>
    <submittedName>
        <fullName evidence="2">Uncharacterized protein</fullName>
    </submittedName>
</protein>
<dbReference type="AlphaFoldDB" id="A0A6G0XBM8"/>
<sequence>MAETVLAEYAIPLQMIFLEAVGVDTVRANPRTQRDPIFALQRAYTLGCDGFVQVLQHFRICPDLLPRAQGIQVFKSLCKLHPTKMEVTDFMAALGRCALLIFSGPEWDAQYPTEGQKMRLLLLWMDKNSRLFQGNGRKLCKSVSSPQRLPSTPRGAMDRWRALSHYPRLDMALREVFGFYCTGDADSITSLSFLRFIRDAGLYTDANLRHADIDVIFHQLRGHHSTSPAPKTLHYDDFYAALGVVASRLYTSVGESSQSFLRLVQDYILPAMAHIYHAHLPPHDLHTTWRHRWRELCELKDELASPQVQRLFDAPDNTSPLAAPSSSRACPRRPSPRNHCGPPSHDVEAKTLVDPPPPLATCPSEMLLRAKLHEALTSPIKSEDLNETSPQALSSPVASPTNSTTWAAPRSQPAPTELHKRSLVIDTKPCAPPTPQACHVRTSTNNVASMETCHPAQVAPLDKLSSRPLSRVPSLHREGSGASSPMLKDIERHVLEELSQLSHHLRSKLASPSKSIAVPSHSIHSSKSAQRLSTAIEQLSHQLAKMSATQQQQQHDRHHPQSIPLQRAIATTTQRQTQTRARQCTPHTLRDNRSISSK</sequence>
<feature type="compositionally biased region" description="Polar residues" evidence="1">
    <location>
        <begin position="387"/>
        <end position="406"/>
    </location>
</feature>
<dbReference type="SUPFAM" id="SSF47473">
    <property type="entry name" value="EF-hand"/>
    <property type="match status" value="1"/>
</dbReference>
<name>A0A6G0XBM8_9STRA</name>
<keyword evidence="3" id="KW-1185">Reference proteome</keyword>
<feature type="compositionally biased region" description="Polar residues" evidence="1">
    <location>
        <begin position="522"/>
        <end position="541"/>
    </location>
</feature>
<feature type="region of interest" description="Disordered" evidence="1">
    <location>
        <begin position="381"/>
        <end position="418"/>
    </location>
</feature>
<evidence type="ECO:0000313" key="3">
    <source>
        <dbReference type="Proteomes" id="UP000481153"/>
    </source>
</evidence>
<dbReference type="EMBL" id="VJMJ01000084">
    <property type="protein sequence ID" value="KAF0737423.1"/>
    <property type="molecule type" value="Genomic_DNA"/>
</dbReference>
<dbReference type="Gene3D" id="1.10.238.10">
    <property type="entry name" value="EF-hand"/>
    <property type="match status" value="1"/>
</dbReference>
<organism evidence="2 3">
    <name type="scientific">Aphanomyces euteiches</name>
    <dbReference type="NCBI Taxonomy" id="100861"/>
    <lineage>
        <taxon>Eukaryota</taxon>
        <taxon>Sar</taxon>
        <taxon>Stramenopiles</taxon>
        <taxon>Oomycota</taxon>
        <taxon>Saprolegniomycetes</taxon>
        <taxon>Saprolegniales</taxon>
        <taxon>Verrucalvaceae</taxon>
        <taxon>Aphanomyces</taxon>
    </lineage>
</organism>
<proteinExistence type="predicted"/>
<comment type="caution">
    <text evidence="2">The sequence shown here is derived from an EMBL/GenBank/DDBJ whole genome shotgun (WGS) entry which is preliminary data.</text>
</comment>
<evidence type="ECO:0000313" key="2">
    <source>
        <dbReference type="EMBL" id="KAF0737423.1"/>
    </source>
</evidence>
<gene>
    <name evidence="2" type="ORF">Ae201684_006587</name>
</gene>
<reference evidence="2 3" key="1">
    <citation type="submission" date="2019-07" db="EMBL/GenBank/DDBJ databases">
        <title>Genomics analysis of Aphanomyces spp. identifies a new class of oomycete effector associated with host adaptation.</title>
        <authorList>
            <person name="Gaulin E."/>
        </authorList>
    </citation>
    <scope>NUCLEOTIDE SEQUENCE [LARGE SCALE GENOMIC DNA]</scope>
    <source>
        <strain evidence="2 3">ATCC 201684</strain>
    </source>
</reference>